<dbReference type="Proteomes" id="UP000656548">
    <property type="component" value="Unassembled WGS sequence"/>
</dbReference>
<organism evidence="2 3">
    <name type="scientific">Amycolatopsis roodepoortensis</name>
    <dbReference type="NCBI Taxonomy" id="700274"/>
    <lineage>
        <taxon>Bacteria</taxon>
        <taxon>Bacillati</taxon>
        <taxon>Actinomycetota</taxon>
        <taxon>Actinomycetes</taxon>
        <taxon>Pseudonocardiales</taxon>
        <taxon>Pseudonocardiaceae</taxon>
        <taxon>Amycolatopsis</taxon>
    </lineage>
</organism>
<evidence type="ECO:0000313" key="3">
    <source>
        <dbReference type="Proteomes" id="UP000656548"/>
    </source>
</evidence>
<sequence>MPAPTTRRLGNYAPLSAKYWTDSALMQAGEKAEVLYARALSFCVDQGTDGFISDLQLTRAVGHGMRDAMKRAQILSETVTGDGDTLWTRDDVRGGFWVTAWLRWNKSVEEIEALREKDAARKGKRPPLPPGPDGEKPKDSGRNPNGIPTESDRTPSAKTLQDKTTTTSRQEEPSAPDGSDLFSEFWDAYPRKAGKAAARKAWPKAVKAMKATEDATSAERLVAAARYWAGLWERADIETQYIPHPATWLNGKRWDDEPPPPKLRAVSGGYQPYRNPDDQSVYDEPLG</sequence>
<name>A0ABR9L2Q6_9PSEU</name>
<protein>
    <submittedName>
        <fullName evidence="2">Uncharacterized protein</fullName>
    </submittedName>
</protein>
<dbReference type="EMBL" id="JADBEJ010000003">
    <property type="protein sequence ID" value="MBE1575039.1"/>
    <property type="molecule type" value="Genomic_DNA"/>
</dbReference>
<comment type="caution">
    <text evidence="2">The sequence shown here is derived from an EMBL/GenBank/DDBJ whole genome shotgun (WGS) entry which is preliminary data.</text>
</comment>
<evidence type="ECO:0000313" key="2">
    <source>
        <dbReference type="EMBL" id="MBE1575039.1"/>
    </source>
</evidence>
<accession>A0ABR9L2Q6</accession>
<keyword evidence="3" id="KW-1185">Reference proteome</keyword>
<proteinExistence type="predicted"/>
<feature type="region of interest" description="Disordered" evidence="1">
    <location>
        <begin position="248"/>
        <end position="287"/>
    </location>
</feature>
<gene>
    <name evidence="2" type="ORF">H4W30_002086</name>
</gene>
<feature type="region of interest" description="Disordered" evidence="1">
    <location>
        <begin position="116"/>
        <end position="182"/>
    </location>
</feature>
<feature type="compositionally biased region" description="Polar residues" evidence="1">
    <location>
        <begin position="156"/>
        <end position="168"/>
    </location>
</feature>
<evidence type="ECO:0000256" key="1">
    <source>
        <dbReference type="SAM" id="MobiDB-lite"/>
    </source>
</evidence>
<reference evidence="2 3" key="1">
    <citation type="submission" date="2020-10" db="EMBL/GenBank/DDBJ databases">
        <title>Sequencing the genomes of 1000 actinobacteria strains.</title>
        <authorList>
            <person name="Klenk H.-P."/>
        </authorList>
    </citation>
    <scope>NUCLEOTIDE SEQUENCE [LARGE SCALE GENOMIC DNA]</scope>
    <source>
        <strain evidence="2 3">DSM 46661</strain>
    </source>
</reference>
<dbReference type="RefSeq" id="WP_192742661.1">
    <property type="nucleotide sequence ID" value="NZ_JADBEJ010000003.1"/>
</dbReference>